<feature type="repeat" description="PPR" evidence="2">
    <location>
        <begin position="21"/>
        <end position="55"/>
    </location>
</feature>
<protein>
    <recommendedName>
        <fullName evidence="5">Pentatricopeptide repeat-containing protein</fullName>
    </recommendedName>
</protein>
<organism evidence="3 4">
    <name type="scientific">Penstemon davidsonii</name>
    <dbReference type="NCBI Taxonomy" id="160366"/>
    <lineage>
        <taxon>Eukaryota</taxon>
        <taxon>Viridiplantae</taxon>
        <taxon>Streptophyta</taxon>
        <taxon>Embryophyta</taxon>
        <taxon>Tracheophyta</taxon>
        <taxon>Spermatophyta</taxon>
        <taxon>Magnoliopsida</taxon>
        <taxon>eudicotyledons</taxon>
        <taxon>Gunneridae</taxon>
        <taxon>Pentapetalae</taxon>
        <taxon>asterids</taxon>
        <taxon>lamiids</taxon>
        <taxon>Lamiales</taxon>
        <taxon>Plantaginaceae</taxon>
        <taxon>Cheloneae</taxon>
        <taxon>Penstemon</taxon>
    </lineage>
</organism>
<evidence type="ECO:0008006" key="5">
    <source>
        <dbReference type="Google" id="ProtNLM"/>
    </source>
</evidence>
<evidence type="ECO:0000313" key="3">
    <source>
        <dbReference type="EMBL" id="KAK4485311.1"/>
    </source>
</evidence>
<keyword evidence="4" id="KW-1185">Reference proteome</keyword>
<dbReference type="InterPro" id="IPR011990">
    <property type="entry name" value="TPR-like_helical_dom_sf"/>
</dbReference>
<evidence type="ECO:0000256" key="1">
    <source>
        <dbReference type="ARBA" id="ARBA00022737"/>
    </source>
</evidence>
<reference evidence="3 4" key="1">
    <citation type="journal article" date="2023" name="bioRxiv">
        <title>Genome report: Whole genome sequence and annotation of Penstemon davidsonii.</title>
        <authorList>
            <person name="Ostevik K.L."/>
            <person name="Alabady M."/>
            <person name="Zhang M."/>
            <person name="Rausher M.D."/>
        </authorList>
    </citation>
    <scope>NUCLEOTIDE SEQUENCE [LARGE SCALE GENOMIC DNA]</scope>
    <source>
        <strain evidence="3">DNT005</strain>
        <tissue evidence="3">Whole leaf</tissue>
    </source>
</reference>
<comment type="caution">
    <text evidence="3">The sequence shown here is derived from an EMBL/GenBank/DDBJ whole genome shotgun (WGS) entry which is preliminary data.</text>
</comment>
<sequence length="117" mass="13257">MYSKCGLCDLASIIFHELTRRDIIYWSTIEGYAQRGAGEEAFELLSWMRREGPKPTKFALSSVLSVCGSIAILDRGRQTLLLSSAFLVLVAVDLRRVGKPIRANPTRPIFELEKRRE</sequence>
<gene>
    <name evidence="3" type="ORF">RD792_007946</name>
</gene>
<dbReference type="PROSITE" id="PS51375">
    <property type="entry name" value="PPR"/>
    <property type="match status" value="1"/>
</dbReference>
<dbReference type="InterPro" id="IPR002885">
    <property type="entry name" value="PPR_rpt"/>
</dbReference>
<evidence type="ECO:0000256" key="2">
    <source>
        <dbReference type="PROSITE-ProRule" id="PRU00708"/>
    </source>
</evidence>
<accession>A0ABR0D7R9</accession>
<dbReference type="Gene3D" id="1.25.40.10">
    <property type="entry name" value="Tetratricopeptide repeat domain"/>
    <property type="match status" value="1"/>
</dbReference>
<dbReference type="InterPro" id="IPR046960">
    <property type="entry name" value="PPR_At4g14850-like_plant"/>
</dbReference>
<dbReference type="Proteomes" id="UP001291926">
    <property type="component" value="Unassembled WGS sequence"/>
</dbReference>
<keyword evidence="1" id="KW-0677">Repeat</keyword>
<proteinExistence type="predicted"/>
<name>A0ABR0D7R9_9LAMI</name>
<dbReference type="EMBL" id="JAYDYQ010002533">
    <property type="protein sequence ID" value="KAK4485311.1"/>
    <property type="molecule type" value="Genomic_DNA"/>
</dbReference>
<evidence type="ECO:0000313" key="4">
    <source>
        <dbReference type="Proteomes" id="UP001291926"/>
    </source>
</evidence>
<dbReference type="PANTHER" id="PTHR47926">
    <property type="entry name" value="PENTATRICOPEPTIDE REPEAT-CONTAINING PROTEIN"/>
    <property type="match status" value="1"/>
</dbReference>